<keyword evidence="7 15" id="KW-0732">Signal</keyword>
<dbReference type="AlphaFoldDB" id="A0A6I4TWF6"/>
<evidence type="ECO:0000256" key="12">
    <source>
        <dbReference type="ARBA" id="ARBA00023139"/>
    </source>
</evidence>
<keyword evidence="8" id="KW-0625">Polysaccharide transport</keyword>
<dbReference type="GO" id="GO:0015159">
    <property type="term" value="F:polysaccharide transmembrane transporter activity"/>
    <property type="evidence" value="ECO:0007669"/>
    <property type="project" value="InterPro"/>
</dbReference>
<comment type="caution">
    <text evidence="18">The sequence shown here is derived from an EMBL/GenBank/DDBJ whole genome shotgun (WGS) entry which is preliminary data.</text>
</comment>
<feature type="chain" id="PRO_5026162559" evidence="15">
    <location>
        <begin position="23"/>
        <end position="242"/>
    </location>
</feature>
<keyword evidence="13" id="KW-0998">Cell outer membrane</keyword>
<sequence>MRPGKAGIVALCLCASGLSACASSNAIRDGYATAAVVSTDLPAPDPRDVGGSIQSAYYVGPSDKLAIFVADLPDMAQTVMVDPAGYISLPYVGRVFVGGQTTEEVGQEITRRLRTSVLVSPQVSVGISETVSQRLAIEGAVSKPGIYPIAGSTTLMRAMALAQGTSNLANDRTVAVFRQVNDQRMVALFDLHMIREGTMADPTIYGNDLIIVETSAGKQLLRDIIGTVPLIGAFYTVQRISR</sequence>
<keyword evidence="3" id="KW-0813">Transport</keyword>
<proteinExistence type="inferred from homology"/>
<accession>A0A6I4TWF6</accession>
<dbReference type="OrthoDB" id="8410640at2"/>
<comment type="subcellular location">
    <subcellularLocation>
        <location evidence="1">Cell outer membrane</location>
        <topology evidence="1">Multi-pass membrane protein</topology>
    </subcellularLocation>
</comment>
<evidence type="ECO:0000313" key="18">
    <source>
        <dbReference type="EMBL" id="MXO99107.1"/>
    </source>
</evidence>
<evidence type="ECO:0000256" key="1">
    <source>
        <dbReference type="ARBA" id="ARBA00004571"/>
    </source>
</evidence>
<dbReference type="EMBL" id="WTYJ01000001">
    <property type="protein sequence ID" value="MXO99107.1"/>
    <property type="molecule type" value="Genomic_DNA"/>
</dbReference>
<feature type="domain" description="Polysaccharide export protein N-terminal" evidence="16">
    <location>
        <begin position="54"/>
        <end position="127"/>
    </location>
</feature>
<reference evidence="18 19" key="1">
    <citation type="submission" date="2019-12" db="EMBL/GenBank/DDBJ databases">
        <title>Genomic-based taxomic classification of the family Erythrobacteraceae.</title>
        <authorList>
            <person name="Xu L."/>
        </authorList>
    </citation>
    <scope>NUCLEOTIDE SEQUENCE [LARGE SCALE GENOMIC DNA]</scope>
    <source>
        <strain evidence="18 19">S36</strain>
    </source>
</reference>
<comment type="similarity">
    <text evidence="2">Belongs to the BexD/CtrA/VexA family.</text>
</comment>
<keyword evidence="19" id="KW-1185">Reference proteome</keyword>
<dbReference type="GO" id="GO:0009279">
    <property type="term" value="C:cell outer membrane"/>
    <property type="evidence" value="ECO:0007669"/>
    <property type="project" value="UniProtKB-SubCell"/>
</dbReference>
<evidence type="ECO:0000259" key="17">
    <source>
        <dbReference type="Pfam" id="PF22461"/>
    </source>
</evidence>
<dbReference type="Proteomes" id="UP000469430">
    <property type="component" value="Unassembled WGS sequence"/>
</dbReference>
<dbReference type="PROSITE" id="PS51257">
    <property type="entry name" value="PROKAR_LIPOPROTEIN"/>
    <property type="match status" value="1"/>
</dbReference>
<dbReference type="InterPro" id="IPR049712">
    <property type="entry name" value="Poly_export"/>
</dbReference>
<keyword evidence="6" id="KW-0812">Transmembrane</keyword>
<organism evidence="18 19">
    <name type="scientific">Croceibacterium xixiisoli</name>
    <dbReference type="NCBI Taxonomy" id="1476466"/>
    <lineage>
        <taxon>Bacteria</taxon>
        <taxon>Pseudomonadati</taxon>
        <taxon>Pseudomonadota</taxon>
        <taxon>Alphaproteobacteria</taxon>
        <taxon>Sphingomonadales</taxon>
        <taxon>Erythrobacteraceae</taxon>
        <taxon>Croceibacterium</taxon>
    </lineage>
</organism>
<dbReference type="GO" id="GO:0046930">
    <property type="term" value="C:pore complex"/>
    <property type="evidence" value="ECO:0007669"/>
    <property type="project" value="UniProtKB-KW"/>
</dbReference>
<evidence type="ECO:0000313" key="19">
    <source>
        <dbReference type="Proteomes" id="UP000469430"/>
    </source>
</evidence>
<evidence type="ECO:0000256" key="9">
    <source>
        <dbReference type="ARBA" id="ARBA00023065"/>
    </source>
</evidence>
<gene>
    <name evidence="18" type="ORF">GRI97_08910</name>
</gene>
<dbReference type="Pfam" id="PF02563">
    <property type="entry name" value="Poly_export"/>
    <property type="match status" value="1"/>
</dbReference>
<keyword evidence="9" id="KW-0406">Ion transport</keyword>
<dbReference type="InterPro" id="IPR054765">
    <property type="entry name" value="SLBB_dom"/>
</dbReference>
<name>A0A6I4TWF6_9SPHN</name>
<keyword evidence="14" id="KW-0449">Lipoprotein</keyword>
<evidence type="ECO:0000259" key="16">
    <source>
        <dbReference type="Pfam" id="PF02563"/>
    </source>
</evidence>
<evidence type="ECO:0000256" key="14">
    <source>
        <dbReference type="ARBA" id="ARBA00023288"/>
    </source>
</evidence>
<keyword evidence="12" id="KW-0564">Palmitate</keyword>
<protein>
    <submittedName>
        <fullName evidence="18">Polysaccharide export protein</fullName>
    </submittedName>
</protein>
<evidence type="ECO:0000256" key="5">
    <source>
        <dbReference type="ARBA" id="ARBA00022597"/>
    </source>
</evidence>
<keyword evidence="4" id="KW-1134">Transmembrane beta strand</keyword>
<feature type="signal peptide" evidence="15">
    <location>
        <begin position="1"/>
        <end position="22"/>
    </location>
</feature>
<dbReference type="PANTHER" id="PTHR33619">
    <property type="entry name" value="POLYSACCHARIDE EXPORT PROTEIN GFCE-RELATED"/>
    <property type="match status" value="1"/>
</dbReference>
<dbReference type="InterPro" id="IPR003715">
    <property type="entry name" value="Poly_export_N"/>
</dbReference>
<keyword evidence="5" id="KW-0762">Sugar transport</keyword>
<keyword evidence="10" id="KW-0626">Porin</keyword>
<evidence type="ECO:0000256" key="6">
    <source>
        <dbReference type="ARBA" id="ARBA00022692"/>
    </source>
</evidence>
<dbReference type="Gene3D" id="3.30.1950.10">
    <property type="entry name" value="wza like domain"/>
    <property type="match status" value="1"/>
</dbReference>
<evidence type="ECO:0000256" key="4">
    <source>
        <dbReference type="ARBA" id="ARBA00022452"/>
    </source>
</evidence>
<dbReference type="Pfam" id="PF22461">
    <property type="entry name" value="SLBB_2"/>
    <property type="match status" value="1"/>
</dbReference>
<evidence type="ECO:0000256" key="8">
    <source>
        <dbReference type="ARBA" id="ARBA00023047"/>
    </source>
</evidence>
<dbReference type="RefSeq" id="WP_161390683.1">
    <property type="nucleotide sequence ID" value="NZ_JBHSCP010000001.1"/>
</dbReference>
<evidence type="ECO:0000256" key="10">
    <source>
        <dbReference type="ARBA" id="ARBA00023114"/>
    </source>
</evidence>
<dbReference type="GO" id="GO:0015288">
    <property type="term" value="F:porin activity"/>
    <property type="evidence" value="ECO:0007669"/>
    <property type="project" value="UniProtKB-KW"/>
</dbReference>
<feature type="domain" description="SLBB" evidence="17">
    <location>
        <begin position="133"/>
        <end position="212"/>
    </location>
</feature>
<evidence type="ECO:0000256" key="7">
    <source>
        <dbReference type="ARBA" id="ARBA00022729"/>
    </source>
</evidence>
<keyword evidence="11" id="KW-0472">Membrane</keyword>
<dbReference type="PANTHER" id="PTHR33619:SF3">
    <property type="entry name" value="POLYSACCHARIDE EXPORT PROTEIN GFCE-RELATED"/>
    <property type="match status" value="1"/>
</dbReference>
<evidence type="ECO:0000256" key="15">
    <source>
        <dbReference type="SAM" id="SignalP"/>
    </source>
</evidence>
<evidence type="ECO:0000256" key="2">
    <source>
        <dbReference type="ARBA" id="ARBA00009450"/>
    </source>
</evidence>
<dbReference type="GO" id="GO:0006811">
    <property type="term" value="P:monoatomic ion transport"/>
    <property type="evidence" value="ECO:0007669"/>
    <property type="project" value="UniProtKB-KW"/>
</dbReference>
<evidence type="ECO:0000256" key="11">
    <source>
        <dbReference type="ARBA" id="ARBA00023136"/>
    </source>
</evidence>
<evidence type="ECO:0000256" key="13">
    <source>
        <dbReference type="ARBA" id="ARBA00023237"/>
    </source>
</evidence>
<evidence type="ECO:0000256" key="3">
    <source>
        <dbReference type="ARBA" id="ARBA00022448"/>
    </source>
</evidence>